<feature type="region of interest" description="Disordered" evidence="1">
    <location>
        <begin position="319"/>
        <end position="367"/>
    </location>
</feature>
<dbReference type="PANTHER" id="PTHR44137:SF59">
    <property type="entry name" value="J DOMAIN-CONTAINING PROTEIN"/>
    <property type="match status" value="1"/>
</dbReference>
<dbReference type="InterPro" id="IPR001623">
    <property type="entry name" value="DnaJ_domain"/>
</dbReference>
<evidence type="ECO:0000256" key="1">
    <source>
        <dbReference type="SAM" id="MobiDB-lite"/>
    </source>
</evidence>
<comment type="caution">
    <text evidence="3">The sequence shown here is derived from an EMBL/GenBank/DDBJ whole genome shotgun (WGS) entry which is preliminary data.</text>
</comment>
<organism evidence="3 4">
    <name type="scientific">Microthlaspi erraticum</name>
    <dbReference type="NCBI Taxonomy" id="1685480"/>
    <lineage>
        <taxon>Eukaryota</taxon>
        <taxon>Viridiplantae</taxon>
        <taxon>Streptophyta</taxon>
        <taxon>Embryophyta</taxon>
        <taxon>Tracheophyta</taxon>
        <taxon>Spermatophyta</taxon>
        <taxon>Magnoliopsida</taxon>
        <taxon>eudicotyledons</taxon>
        <taxon>Gunneridae</taxon>
        <taxon>Pentapetalae</taxon>
        <taxon>rosids</taxon>
        <taxon>malvids</taxon>
        <taxon>Brassicales</taxon>
        <taxon>Brassicaceae</taxon>
        <taxon>Coluteocarpeae</taxon>
        <taxon>Microthlaspi</taxon>
    </lineage>
</organism>
<accession>A0A6D2KMN2</accession>
<dbReference type="Proteomes" id="UP000467841">
    <property type="component" value="Unassembled WGS sequence"/>
</dbReference>
<protein>
    <recommendedName>
        <fullName evidence="2">J domain-containing protein</fullName>
    </recommendedName>
</protein>
<dbReference type="Pfam" id="PF00226">
    <property type="entry name" value="DnaJ"/>
    <property type="match status" value="1"/>
</dbReference>
<proteinExistence type="predicted"/>
<dbReference type="EMBL" id="CACVBM020001607">
    <property type="protein sequence ID" value="CAA7055771.1"/>
    <property type="molecule type" value="Genomic_DNA"/>
</dbReference>
<feature type="region of interest" description="Disordered" evidence="1">
    <location>
        <begin position="266"/>
        <end position="304"/>
    </location>
</feature>
<dbReference type="InterPro" id="IPR036869">
    <property type="entry name" value="J_dom_sf"/>
</dbReference>
<dbReference type="Pfam" id="PF23551">
    <property type="entry name" value="Zn_ribbon_20"/>
    <property type="match status" value="1"/>
</dbReference>
<reference evidence="3" key="1">
    <citation type="submission" date="2020-01" db="EMBL/GenBank/DDBJ databases">
        <authorList>
            <person name="Mishra B."/>
        </authorList>
    </citation>
    <scope>NUCLEOTIDE SEQUENCE [LARGE SCALE GENOMIC DNA]</scope>
</reference>
<dbReference type="SUPFAM" id="SSF46565">
    <property type="entry name" value="Chaperone J-domain"/>
    <property type="match status" value="1"/>
</dbReference>
<dbReference type="PANTHER" id="PTHR44137">
    <property type="entry name" value="BNAC03G44070D PROTEIN"/>
    <property type="match status" value="1"/>
</dbReference>
<dbReference type="CDD" id="cd06257">
    <property type="entry name" value="DnaJ"/>
    <property type="match status" value="1"/>
</dbReference>
<dbReference type="AlphaFoldDB" id="A0A6D2KMN2"/>
<sequence>MECNKDEAARAKEIAENKFKVKDFAGAKKFALKAQSLYPEVEGVSQMLATFDVYIAAETKVNGDLNWYGILDASPRDDDEALKKKYRKLALTLHPDKNRSIGSEGAFKYVLDAWKFLSDKEKRVAYDRKRSMQTVYQNVTVSASNNGFSNFGRTNFPTNGSTFAKPSAPANGKTSVPANGRTAMPKNNPTTQKNNPQKPAGSAQKPPGRAYHHPAAPSSFAASEQRTFWTVCRRCMLQYEYPRIYVNFNLLCANCRQPFLAVEAPKPGVSNLWSSSSSSRLKRNMDPRSAANQGSASDHSKWTFSRTSSAAHAASVVQQAYEKVKKEREDAKAAERRDKKSSKRKSDADSSPSGGGSVKKRKVTGETDIGCSSGSKVTYYVTVETGKLQHGIEEIADQIAPGIKEQISEEDVAGEVRGEVSSVL</sequence>
<dbReference type="PRINTS" id="PR00625">
    <property type="entry name" value="JDOMAIN"/>
</dbReference>
<name>A0A6D2KMN2_9BRAS</name>
<keyword evidence="4" id="KW-1185">Reference proteome</keyword>
<dbReference type="SMART" id="SM00271">
    <property type="entry name" value="DnaJ"/>
    <property type="match status" value="1"/>
</dbReference>
<evidence type="ECO:0000313" key="4">
    <source>
        <dbReference type="Proteomes" id="UP000467841"/>
    </source>
</evidence>
<feature type="compositionally biased region" description="Low complexity" evidence="1">
    <location>
        <begin position="185"/>
        <end position="199"/>
    </location>
</feature>
<feature type="compositionally biased region" description="Basic and acidic residues" evidence="1">
    <location>
        <begin position="322"/>
        <end position="348"/>
    </location>
</feature>
<feature type="compositionally biased region" description="Polar residues" evidence="1">
    <location>
        <begin position="290"/>
        <end position="304"/>
    </location>
</feature>
<feature type="region of interest" description="Disordered" evidence="1">
    <location>
        <begin position="159"/>
        <end position="218"/>
    </location>
</feature>
<dbReference type="InterPro" id="IPR056988">
    <property type="entry name" value="Zn_ribbon_pln"/>
</dbReference>
<evidence type="ECO:0000259" key="2">
    <source>
        <dbReference type="PROSITE" id="PS50076"/>
    </source>
</evidence>
<dbReference type="PROSITE" id="PS50076">
    <property type="entry name" value="DNAJ_2"/>
    <property type="match status" value="1"/>
</dbReference>
<dbReference type="OrthoDB" id="10250354at2759"/>
<evidence type="ECO:0000313" key="3">
    <source>
        <dbReference type="EMBL" id="CAA7055771.1"/>
    </source>
</evidence>
<dbReference type="Gene3D" id="1.10.287.110">
    <property type="entry name" value="DnaJ domain"/>
    <property type="match status" value="1"/>
</dbReference>
<feature type="domain" description="J" evidence="2">
    <location>
        <begin position="66"/>
        <end position="130"/>
    </location>
</feature>
<gene>
    <name evidence="3" type="ORF">MERR_LOCUS43007</name>
</gene>